<dbReference type="AlphaFoldDB" id="A0A6G0T768"/>
<evidence type="ECO:0000313" key="3">
    <source>
        <dbReference type="Proteomes" id="UP000475862"/>
    </source>
</evidence>
<keyword evidence="1" id="KW-1133">Transmembrane helix</keyword>
<name>A0A6G0T768_APHGL</name>
<gene>
    <name evidence="2" type="ORF">AGLY_013685</name>
</gene>
<evidence type="ECO:0000256" key="1">
    <source>
        <dbReference type="SAM" id="Phobius"/>
    </source>
</evidence>
<keyword evidence="1" id="KW-0472">Membrane</keyword>
<evidence type="ECO:0000313" key="2">
    <source>
        <dbReference type="EMBL" id="KAE9527037.1"/>
    </source>
</evidence>
<proteinExistence type="predicted"/>
<dbReference type="Proteomes" id="UP000475862">
    <property type="component" value="Unassembled WGS sequence"/>
</dbReference>
<organism evidence="2 3">
    <name type="scientific">Aphis glycines</name>
    <name type="common">Soybean aphid</name>
    <dbReference type="NCBI Taxonomy" id="307491"/>
    <lineage>
        <taxon>Eukaryota</taxon>
        <taxon>Metazoa</taxon>
        <taxon>Ecdysozoa</taxon>
        <taxon>Arthropoda</taxon>
        <taxon>Hexapoda</taxon>
        <taxon>Insecta</taxon>
        <taxon>Pterygota</taxon>
        <taxon>Neoptera</taxon>
        <taxon>Paraneoptera</taxon>
        <taxon>Hemiptera</taxon>
        <taxon>Sternorrhyncha</taxon>
        <taxon>Aphidomorpha</taxon>
        <taxon>Aphidoidea</taxon>
        <taxon>Aphididae</taxon>
        <taxon>Aphidini</taxon>
        <taxon>Aphis</taxon>
        <taxon>Aphis</taxon>
    </lineage>
</organism>
<feature type="transmembrane region" description="Helical" evidence="1">
    <location>
        <begin position="68"/>
        <end position="86"/>
    </location>
</feature>
<reference evidence="2 3" key="1">
    <citation type="submission" date="2019-08" db="EMBL/GenBank/DDBJ databases">
        <title>The genome of the soybean aphid Biotype 1, its phylome, world population structure and adaptation to the North American continent.</title>
        <authorList>
            <person name="Giordano R."/>
            <person name="Donthu R.K."/>
            <person name="Hernandez A.G."/>
            <person name="Wright C.L."/>
            <person name="Zimin A.V."/>
        </authorList>
    </citation>
    <scope>NUCLEOTIDE SEQUENCE [LARGE SCALE GENOMIC DNA]</scope>
    <source>
        <tissue evidence="2">Whole aphids</tissue>
    </source>
</reference>
<sequence length="210" mass="23660">MYVILKTSSFAIHVKNSKTLILKRKSINLRTSYTSILFGVIVLDLYLSTLSCVILLQEETEGADLKPGGASNSLASLMCTYMALINSRIKIYKIKKINTDFCWSGVVDQEVLFKLEQLTSTNTSIWENGVSIDVIAGVNTYPSVILWKLYGKPVFFHPLNQGSPTFFYGGPNLGDFFIKHSLFPEYGYFFNNIVLICFNQAFCFACCFDL</sequence>
<protein>
    <submittedName>
        <fullName evidence="2">Uncharacterized protein</fullName>
    </submittedName>
</protein>
<accession>A0A6G0T768</accession>
<feature type="transmembrane region" description="Helical" evidence="1">
    <location>
        <begin position="33"/>
        <end position="56"/>
    </location>
</feature>
<keyword evidence="1" id="KW-0812">Transmembrane</keyword>
<keyword evidence="3" id="KW-1185">Reference proteome</keyword>
<dbReference type="EMBL" id="VYZN01000054">
    <property type="protein sequence ID" value="KAE9527037.1"/>
    <property type="molecule type" value="Genomic_DNA"/>
</dbReference>
<comment type="caution">
    <text evidence="2">The sequence shown here is derived from an EMBL/GenBank/DDBJ whole genome shotgun (WGS) entry which is preliminary data.</text>
</comment>